<accession>A0ABY7RVT9</accession>
<dbReference type="Pfam" id="PF09837">
    <property type="entry name" value="DUF2064"/>
    <property type="match status" value="1"/>
</dbReference>
<dbReference type="NCBIfam" id="TIGR04282">
    <property type="entry name" value="glyco_like_cofC"/>
    <property type="match status" value="1"/>
</dbReference>
<dbReference type="InterPro" id="IPR029044">
    <property type="entry name" value="Nucleotide-diphossugar_trans"/>
</dbReference>
<keyword evidence="2" id="KW-1185">Reference proteome</keyword>
<dbReference type="InterPro" id="IPR018641">
    <property type="entry name" value="Trfase_1_rSAM/seldom-assoc"/>
</dbReference>
<evidence type="ECO:0000313" key="1">
    <source>
        <dbReference type="EMBL" id="WCO01212.1"/>
    </source>
</evidence>
<dbReference type="RefSeq" id="WP_249993795.1">
    <property type="nucleotide sequence ID" value="NZ_CP116221.1"/>
</dbReference>
<evidence type="ECO:0000313" key="2">
    <source>
        <dbReference type="Proteomes" id="UP001202717"/>
    </source>
</evidence>
<dbReference type="SUPFAM" id="SSF53448">
    <property type="entry name" value="Nucleotide-diphospho-sugar transferases"/>
    <property type="match status" value="1"/>
</dbReference>
<dbReference type="PANTHER" id="PTHR36529:SF1">
    <property type="entry name" value="GLYCOSYLTRANSFERASE"/>
    <property type="match status" value="1"/>
</dbReference>
<gene>
    <name evidence="1" type="ORF">MUN68_014220</name>
</gene>
<name>A0ABY7RVT9_9FLAO</name>
<sequence length="209" mass="23713">MNKELVIVFVKNIKLGKVKTRLAKTIGNQAAFEVYKALVKVTELATEHLEIPIRVYFSDAIVDTKWEKAHKAVQKGKDLGERMQNAFLKGFEDGYNRIVLIGSDLPDISATHIKNGLEALEHSEVVFGPAEDGGYYLIGMSKMNTKVFENKPWSQSHLLTETLSELKHNNTTFSTLEVLNDIDTFEDLEASDFYKNSIELQYKIKQLND</sequence>
<reference evidence="1 2" key="1">
    <citation type="submission" date="2023-01" db="EMBL/GenBank/DDBJ databases">
        <title>Psychroserpens ponticola sp. nov., isolated from seawater.</title>
        <authorList>
            <person name="Kristyanto S."/>
            <person name="Jung J."/>
            <person name="Kim J.M."/>
            <person name="Jeon C.O."/>
        </authorList>
    </citation>
    <scope>NUCLEOTIDE SEQUENCE [LARGE SCALE GENOMIC DNA]</scope>
    <source>
        <strain evidence="1 2">MSW6</strain>
    </source>
</reference>
<protein>
    <submittedName>
        <fullName evidence="1">TIGR04282 family arsenosugar biosynthesis glycosyltransferase</fullName>
    </submittedName>
</protein>
<dbReference type="EMBL" id="CP116221">
    <property type="protein sequence ID" value="WCO01212.1"/>
    <property type="molecule type" value="Genomic_DNA"/>
</dbReference>
<dbReference type="Gene3D" id="3.90.550.10">
    <property type="entry name" value="Spore Coat Polysaccharide Biosynthesis Protein SpsA, Chain A"/>
    <property type="match status" value="1"/>
</dbReference>
<dbReference type="PANTHER" id="PTHR36529">
    <property type="entry name" value="SLL1095 PROTEIN"/>
    <property type="match status" value="1"/>
</dbReference>
<dbReference type="Proteomes" id="UP001202717">
    <property type="component" value="Chromosome"/>
</dbReference>
<organism evidence="1 2">
    <name type="scientific">Psychroserpens ponticola</name>
    <dbReference type="NCBI Taxonomy" id="2932268"/>
    <lineage>
        <taxon>Bacteria</taxon>
        <taxon>Pseudomonadati</taxon>
        <taxon>Bacteroidota</taxon>
        <taxon>Flavobacteriia</taxon>
        <taxon>Flavobacteriales</taxon>
        <taxon>Flavobacteriaceae</taxon>
        <taxon>Psychroserpens</taxon>
    </lineage>
</organism>
<proteinExistence type="predicted"/>